<accession>A0A1D9P9N8</accession>
<gene>
    <name evidence="2" type="ORF">BIW12_07495</name>
</gene>
<feature type="transmembrane region" description="Helical" evidence="1">
    <location>
        <begin position="12"/>
        <end position="31"/>
    </location>
</feature>
<dbReference type="KEGG" id="fcm:BIW12_07495"/>
<protein>
    <submittedName>
        <fullName evidence="2">Uncharacterized protein</fullName>
    </submittedName>
</protein>
<organism evidence="2 3">
    <name type="scientific">Flavobacterium commune</name>
    <dbReference type="NCBI Taxonomy" id="1306519"/>
    <lineage>
        <taxon>Bacteria</taxon>
        <taxon>Pseudomonadati</taxon>
        <taxon>Bacteroidota</taxon>
        <taxon>Flavobacteriia</taxon>
        <taxon>Flavobacteriales</taxon>
        <taxon>Flavobacteriaceae</taxon>
        <taxon>Flavobacterium</taxon>
    </lineage>
</organism>
<feature type="transmembrane region" description="Helical" evidence="1">
    <location>
        <begin position="80"/>
        <end position="97"/>
    </location>
</feature>
<feature type="transmembrane region" description="Helical" evidence="1">
    <location>
        <begin position="43"/>
        <end position="59"/>
    </location>
</feature>
<evidence type="ECO:0000313" key="2">
    <source>
        <dbReference type="EMBL" id="AOZ99298.1"/>
    </source>
</evidence>
<name>A0A1D9P9N8_9FLAO</name>
<evidence type="ECO:0000256" key="1">
    <source>
        <dbReference type="SAM" id="Phobius"/>
    </source>
</evidence>
<evidence type="ECO:0000313" key="3">
    <source>
        <dbReference type="Proteomes" id="UP000178198"/>
    </source>
</evidence>
<keyword evidence="1" id="KW-0472">Membrane</keyword>
<reference evidence="2 3" key="1">
    <citation type="submission" date="2016-10" db="EMBL/GenBank/DDBJ databases">
        <title>Complete Genome Sequence of Flavobacterium sp. PK15.</title>
        <authorList>
            <person name="Ekwe A."/>
            <person name="Kim S.B."/>
        </authorList>
    </citation>
    <scope>NUCLEOTIDE SEQUENCE [LARGE SCALE GENOMIC DNA]</scope>
    <source>
        <strain evidence="2 3">PK15</strain>
    </source>
</reference>
<keyword evidence="3" id="KW-1185">Reference proteome</keyword>
<keyword evidence="1" id="KW-0812">Transmembrane</keyword>
<dbReference type="EMBL" id="CP017774">
    <property type="protein sequence ID" value="AOZ99298.1"/>
    <property type="molecule type" value="Genomic_DNA"/>
</dbReference>
<proteinExistence type="predicted"/>
<sequence>MENQQAKKYIKIFGRIISWIFLISVLCRIFLRDYYAREDHDSVFLILFCLGIVYLILLFKFDKERFIEEVKPRVSQIKKYWPELLVFVLMGVFIFFYNRNLN</sequence>
<dbReference type="AlphaFoldDB" id="A0A1D9P9N8"/>
<keyword evidence="1" id="KW-1133">Transmembrane helix</keyword>
<dbReference type="Proteomes" id="UP000178198">
    <property type="component" value="Chromosome"/>
</dbReference>